<feature type="repeat" description="TPR" evidence="1">
    <location>
        <begin position="77"/>
        <end position="110"/>
    </location>
</feature>
<feature type="repeat" description="TPR" evidence="1">
    <location>
        <begin position="111"/>
        <end position="144"/>
    </location>
</feature>
<keyword evidence="3" id="KW-1185">Reference proteome</keyword>
<feature type="repeat" description="TPR" evidence="1">
    <location>
        <begin position="9"/>
        <end position="42"/>
    </location>
</feature>
<dbReference type="Proteomes" id="UP000245081">
    <property type="component" value="Unassembled WGS sequence"/>
</dbReference>
<evidence type="ECO:0000313" key="2">
    <source>
        <dbReference type="EMBL" id="GBG12772.1"/>
    </source>
</evidence>
<dbReference type="SUPFAM" id="SSF48452">
    <property type="entry name" value="TPR-like"/>
    <property type="match status" value="1"/>
</dbReference>
<dbReference type="OrthoDB" id="9814129at2"/>
<evidence type="ECO:0000313" key="3">
    <source>
        <dbReference type="Proteomes" id="UP000245081"/>
    </source>
</evidence>
<evidence type="ECO:0000256" key="1">
    <source>
        <dbReference type="PROSITE-ProRule" id="PRU00339"/>
    </source>
</evidence>
<dbReference type="InterPro" id="IPR019734">
    <property type="entry name" value="TPR_rpt"/>
</dbReference>
<dbReference type="Gene3D" id="3.40.50.2000">
    <property type="entry name" value="Glycogen Phosphorylase B"/>
    <property type="match status" value="1"/>
</dbReference>
<dbReference type="RefSeq" id="WP_109014005.1">
    <property type="nucleotide sequence ID" value="NZ_BDOQ01000002.1"/>
</dbReference>
<keyword evidence="1" id="KW-0802">TPR repeat</keyword>
<dbReference type="InterPro" id="IPR052943">
    <property type="entry name" value="TMTC_O-mannosyl-trnsfr"/>
</dbReference>
<dbReference type="SMART" id="SM00028">
    <property type="entry name" value="TPR"/>
    <property type="match status" value="4"/>
</dbReference>
<name>A0A2R5F2E1_9PROT</name>
<protein>
    <submittedName>
        <fullName evidence="2">Uncharacterized protein</fullName>
    </submittedName>
</protein>
<reference evidence="2 3" key="1">
    <citation type="journal article" date="2018" name="Environ. Microbiol.">
        <title>Isolation and genomic characterization of Novimethylophilus kurashikiensis gen. nov. sp. nov., a new lanthanide-dependent methylotrophic species of Methylophilaceae.</title>
        <authorList>
            <person name="Lv H."/>
            <person name="Sahin N."/>
            <person name="Tani A."/>
        </authorList>
    </citation>
    <scope>NUCLEOTIDE SEQUENCE [LARGE SCALE GENOMIC DNA]</scope>
    <source>
        <strain evidence="2 3">La2-4</strain>
    </source>
</reference>
<dbReference type="EMBL" id="BDOQ01000002">
    <property type="protein sequence ID" value="GBG12772.1"/>
    <property type="molecule type" value="Genomic_DNA"/>
</dbReference>
<proteinExistence type="predicted"/>
<dbReference type="Pfam" id="PF13424">
    <property type="entry name" value="TPR_12"/>
    <property type="match status" value="1"/>
</dbReference>
<dbReference type="PROSITE" id="PS50005">
    <property type="entry name" value="TPR"/>
    <property type="match status" value="4"/>
</dbReference>
<sequence>MPHSQRSQAEALFLEGNRLLAAGDLSGAEAAFKQALTLVPDFIEAHANLGLIYNLSNSPQEAEHHYRQALTLAPQVAQIHLNFGALLAKVKRFEEGESAYRQAIALQPDYAAAWSNLGALLAGLNRDEEAEQCHLKALAIDPDYEKARFNLAYVLLRQGRFEEGWTYFEARDWHASLAAHLTCPRWQGESRVGKKLLIGYEGGFGDVLQFCRYIPLIKRLSAAEITLFCHPQLKSLLTTLEGVDAVIGYDEALPSDGWDAWLPLLSAPFVFGTRADSIPAALPYLKAEPERMQHWAPRLPETGFRVGLVWKGSPNHDNDADRSLSSLACLAPLTDIPGIQFVSLQKGAGEDETQLGSHSLIPLGREIQDFADTAAILAQLNLLISIDSAAAHLAGALGIPCWVLLPAYQPDWRWLNTGETSPWYPDVMRLFRQRRMGDWEKVIAQVAASLAIWVQENTATASL</sequence>
<organism evidence="2 3">
    <name type="scientific">Novimethylophilus kurashikiensis</name>
    <dbReference type="NCBI Taxonomy" id="1825523"/>
    <lineage>
        <taxon>Bacteria</taxon>
        <taxon>Pseudomonadati</taxon>
        <taxon>Pseudomonadota</taxon>
        <taxon>Betaproteobacteria</taxon>
        <taxon>Nitrosomonadales</taxon>
        <taxon>Methylophilaceae</taxon>
        <taxon>Novimethylophilus</taxon>
    </lineage>
</organism>
<dbReference type="SUPFAM" id="SSF53756">
    <property type="entry name" value="UDP-Glycosyltransferase/glycogen phosphorylase"/>
    <property type="match status" value="1"/>
</dbReference>
<comment type="caution">
    <text evidence="2">The sequence shown here is derived from an EMBL/GenBank/DDBJ whole genome shotgun (WGS) entry which is preliminary data.</text>
</comment>
<feature type="repeat" description="TPR" evidence="1">
    <location>
        <begin position="43"/>
        <end position="76"/>
    </location>
</feature>
<dbReference type="PANTHER" id="PTHR44809">
    <property type="match status" value="1"/>
</dbReference>
<dbReference type="AlphaFoldDB" id="A0A2R5F2E1"/>
<dbReference type="Gene3D" id="1.25.40.10">
    <property type="entry name" value="Tetratricopeptide repeat domain"/>
    <property type="match status" value="1"/>
</dbReference>
<dbReference type="InterPro" id="IPR011990">
    <property type="entry name" value="TPR-like_helical_dom_sf"/>
</dbReference>
<gene>
    <name evidence="2" type="ORF">NMK_0307</name>
</gene>
<dbReference type="PANTHER" id="PTHR44809:SF1">
    <property type="entry name" value="PROTEIN O-MANNOSYL-TRANSFERASE TMTC1"/>
    <property type="match status" value="1"/>
</dbReference>
<dbReference type="Pfam" id="PF13432">
    <property type="entry name" value="TPR_16"/>
    <property type="match status" value="1"/>
</dbReference>
<accession>A0A2R5F2E1</accession>